<evidence type="ECO:0000313" key="1">
    <source>
        <dbReference type="EMBL" id="CUS45735.1"/>
    </source>
</evidence>
<dbReference type="EMBL" id="CZQE01000296">
    <property type="protein sequence ID" value="CUS45735.1"/>
    <property type="molecule type" value="Genomic_DNA"/>
</dbReference>
<accession>A0A160TKU1</accession>
<organism evidence="1">
    <name type="scientific">hydrothermal vent metagenome</name>
    <dbReference type="NCBI Taxonomy" id="652676"/>
    <lineage>
        <taxon>unclassified sequences</taxon>
        <taxon>metagenomes</taxon>
        <taxon>ecological metagenomes</taxon>
    </lineage>
</organism>
<reference evidence="1" key="1">
    <citation type="submission" date="2015-10" db="EMBL/GenBank/DDBJ databases">
        <authorList>
            <person name="Gilbert D.G."/>
        </authorList>
    </citation>
    <scope>NUCLEOTIDE SEQUENCE</scope>
</reference>
<dbReference type="AlphaFoldDB" id="A0A160TKU1"/>
<gene>
    <name evidence="1" type="ORF">MGWOODY_Smn1855</name>
</gene>
<sequence>MTQSGWTLVIHGGAGMMTRDRITPEQDAGARSALGLSLDAGSAVLAAGGSLRNRRRAGPMPSTSI</sequence>
<name>A0A160TKU1_9ZZZZ</name>
<protein>
    <submittedName>
        <fullName evidence="1">Uncharacterized protein</fullName>
    </submittedName>
</protein>
<proteinExistence type="predicted"/>